<name>A0A368YSX2_9RHOB</name>
<dbReference type="OrthoDB" id="7873006at2"/>
<reference evidence="1 2" key="1">
    <citation type="submission" date="2018-07" db="EMBL/GenBank/DDBJ databases">
        <title>Genomic Encyclopedia of Type Strains, Phase III (KMG-III): the genomes of soil and plant-associated and newly described type strains.</title>
        <authorList>
            <person name="Whitman W."/>
        </authorList>
    </citation>
    <scope>NUCLEOTIDE SEQUENCE [LARGE SCALE GENOMIC DNA]</scope>
    <source>
        <strain evidence="1 2">CECT 8525</strain>
    </source>
</reference>
<keyword evidence="2" id="KW-1185">Reference proteome</keyword>
<proteinExistence type="predicted"/>
<sequence length="73" mass="7985">MAVTLAQLEAYRERLMDAKFSGALMVQDSSGEMIRYRSHSELAAALASLDAEIRNLTGGHRPSTVQFQTSKGL</sequence>
<accession>A0A368YSX2</accession>
<dbReference type="EMBL" id="QPJL01000010">
    <property type="protein sequence ID" value="RCW83322.1"/>
    <property type="molecule type" value="Genomic_DNA"/>
</dbReference>
<evidence type="ECO:0008006" key="3">
    <source>
        <dbReference type="Google" id="ProtNLM"/>
    </source>
</evidence>
<dbReference type="NCBIfam" id="NF047331">
    <property type="entry name" value="phage_HTJ"/>
    <property type="match status" value="1"/>
</dbReference>
<comment type="caution">
    <text evidence="1">The sequence shown here is derived from an EMBL/GenBank/DDBJ whole genome shotgun (WGS) entry which is preliminary data.</text>
</comment>
<dbReference type="AlphaFoldDB" id="A0A368YSX2"/>
<dbReference type="Proteomes" id="UP000253345">
    <property type="component" value="Unassembled WGS sequence"/>
</dbReference>
<dbReference type="RefSeq" id="WP_114349340.1">
    <property type="nucleotide sequence ID" value="NZ_QPJL01000010.1"/>
</dbReference>
<evidence type="ECO:0000313" key="1">
    <source>
        <dbReference type="EMBL" id="RCW83322.1"/>
    </source>
</evidence>
<organism evidence="1 2">
    <name type="scientific">Paracoccus lutimaris</name>
    <dbReference type="NCBI Taxonomy" id="1490030"/>
    <lineage>
        <taxon>Bacteria</taxon>
        <taxon>Pseudomonadati</taxon>
        <taxon>Pseudomonadota</taxon>
        <taxon>Alphaproteobacteria</taxon>
        <taxon>Rhodobacterales</taxon>
        <taxon>Paracoccaceae</taxon>
        <taxon>Paracoccus</taxon>
    </lineage>
</organism>
<evidence type="ECO:0000313" key="2">
    <source>
        <dbReference type="Proteomes" id="UP000253345"/>
    </source>
</evidence>
<gene>
    <name evidence="1" type="ORF">DFP89_1102</name>
</gene>
<protein>
    <recommendedName>
        <fullName evidence="3">GpW protein</fullName>
    </recommendedName>
</protein>